<proteinExistence type="predicted"/>
<evidence type="ECO:0000313" key="2">
    <source>
        <dbReference type="WBParaSite" id="SMUV_0000483901-mRNA-1"/>
    </source>
</evidence>
<dbReference type="Proteomes" id="UP000046393">
    <property type="component" value="Unplaced"/>
</dbReference>
<keyword evidence="1" id="KW-1185">Reference proteome</keyword>
<dbReference type="AlphaFoldDB" id="A0A0N5AK31"/>
<protein>
    <submittedName>
        <fullName evidence="2">MazG domain-containing protein</fullName>
    </submittedName>
</protein>
<sequence length="70" mass="7995">MTDGLIDLVSLLEKESLDKEHKINGKVTKDPERMLQVMYWLNEAMVQLEAVIEGAENAIRNNKQSYKSST</sequence>
<dbReference type="WBParaSite" id="SMUV_0000483901-mRNA-1">
    <property type="protein sequence ID" value="SMUV_0000483901-mRNA-1"/>
    <property type="gene ID" value="SMUV_0000483901"/>
</dbReference>
<evidence type="ECO:0000313" key="1">
    <source>
        <dbReference type="Proteomes" id="UP000046393"/>
    </source>
</evidence>
<accession>A0A0N5AK31</accession>
<organism evidence="1 2">
    <name type="scientific">Syphacia muris</name>
    <dbReference type="NCBI Taxonomy" id="451379"/>
    <lineage>
        <taxon>Eukaryota</taxon>
        <taxon>Metazoa</taxon>
        <taxon>Ecdysozoa</taxon>
        <taxon>Nematoda</taxon>
        <taxon>Chromadorea</taxon>
        <taxon>Rhabditida</taxon>
        <taxon>Spirurina</taxon>
        <taxon>Oxyuridomorpha</taxon>
        <taxon>Oxyuroidea</taxon>
        <taxon>Oxyuridae</taxon>
        <taxon>Syphacia</taxon>
    </lineage>
</organism>
<name>A0A0N5AK31_9BILA</name>
<reference evidence="2" key="1">
    <citation type="submission" date="2017-02" db="UniProtKB">
        <authorList>
            <consortium name="WormBaseParasite"/>
        </authorList>
    </citation>
    <scope>IDENTIFICATION</scope>
</reference>